<name>A0A9Q1KRD3_9CARY</name>
<evidence type="ECO:0000256" key="1">
    <source>
        <dbReference type="SAM" id="MobiDB-lite"/>
    </source>
</evidence>
<sequence>MPPPGHDNECDYDDEVLVKRIKKIKQASKSKPKQKQMRSKKCARAQAYKERQPIQKSPKTPAKHGQLSILQHQQQHKSPKQHASTTIRVQDPKSVQSVPKPGEADTKPIKIFQTRMSPLGFVAVIEKFIILYISPDKKIETTPMDMHVTLTPPIGGRKVEEFYKKKPKDAKYNEVLTA</sequence>
<dbReference type="AlphaFoldDB" id="A0A9Q1KRD3"/>
<protein>
    <submittedName>
        <fullName evidence="2">Uncharacterized protein</fullName>
    </submittedName>
</protein>
<feature type="region of interest" description="Disordered" evidence="1">
    <location>
        <begin position="23"/>
        <end position="103"/>
    </location>
</feature>
<proteinExistence type="predicted"/>
<dbReference type="OrthoDB" id="696856at2759"/>
<evidence type="ECO:0000313" key="2">
    <source>
        <dbReference type="EMBL" id="KAJ8447534.1"/>
    </source>
</evidence>
<dbReference type="EMBL" id="JAKOGI010000037">
    <property type="protein sequence ID" value="KAJ8447534.1"/>
    <property type="molecule type" value="Genomic_DNA"/>
</dbReference>
<accession>A0A9Q1KRD3</accession>
<dbReference type="Proteomes" id="UP001153076">
    <property type="component" value="Unassembled WGS sequence"/>
</dbReference>
<reference evidence="2" key="1">
    <citation type="submission" date="2022-04" db="EMBL/GenBank/DDBJ databases">
        <title>Carnegiea gigantea Genome sequencing and assembly v2.</title>
        <authorList>
            <person name="Copetti D."/>
            <person name="Sanderson M.J."/>
            <person name="Burquez A."/>
            <person name="Wojciechowski M.F."/>
        </authorList>
    </citation>
    <scope>NUCLEOTIDE SEQUENCE</scope>
    <source>
        <strain evidence="2">SGP5-SGP5p</strain>
        <tissue evidence="2">Aerial part</tissue>
    </source>
</reference>
<feature type="compositionally biased region" description="Polar residues" evidence="1">
    <location>
        <begin position="83"/>
        <end position="97"/>
    </location>
</feature>
<keyword evidence="3" id="KW-1185">Reference proteome</keyword>
<evidence type="ECO:0000313" key="3">
    <source>
        <dbReference type="Proteomes" id="UP001153076"/>
    </source>
</evidence>
<gene>
    <name evidence="2" type="ORF">Cgig2_031147</name>
</gene>
<comment type="caution">
    <text evidence="2">The sequence shown here is derived from an EMBL/GenBank/DDBJ whole genome shotgun (WGS) entry which is preliminary data.</text>
</comment>
<organism evidence="2 3">
    <name type="scientific">Carnegiea gigantea</name>
    <dbReference type="NCBI Taxonomy" id="171969"/>
    <lineage>
        <taxon>Eukaryota</taxon>
        <taxon>Viridiplantae</taxon>
        <taxon>Streptophyta</taxon>
        <taxon>Embryophyta</taxon>
        <taxon>Tracheophyta</taxon>
        <taxon>Spermatophyta</taxon>
        <taxon>Magnoliopsida</taxon>
        <taxon>eudicotyledons</taxon>
        <taxon>Gunneridae</taxon>
        <taxon>Pentapetalae</taxon>
        <taxon>Caryophyllales</taxon>
        <taxon>Cactineae</taxon>
        <taxon>Cactaceae</taxon>
        <taxon>Cactoideae</taxon>
        <taxon>Echinocereeae</taxon>
        <taxon>Carnegiea</taxon>
    </lineage>
</organism>
<feature type="compositionally biased region" description="Basic residues" evidence="1">
    <location>
        <begin position="23"/>
        <end position="43"/>
    </location>
</feature>